<organism evidence="1 2">
    <name type="scientific">Candidatus Methylopumilus planktonicus</name>
    <dbReference type="NCBI Taxonomy" id="1581557"/>
    <lineage>
        <taxon>Bacteria</taxon>
        <taxon>Pseudomonadati</taxon>
        <taxon>Pseudomonadota</taxon>
        <taxon>Betaproteobacteria</taxon>
        <taxon>Nitrosomonadales</taxon>
        <taxon>Methylophilaceae</taxon>
        <taxon>Candidatus Methylopumilus</taxon>
    </lineage>
</organism>
<dbReference type="RefSeq" id="WP_046487597.1">
    <property type="nucleotide sequence ID" value="NZ_LN827929.1"/>
</dbReference>
<keyword evidence="2" id="KW-1185">Reference proteome</keyword>
<sequence>MSKLYQDESRNQTAWEYGLEKRYANIPEGVHNEKVINDAKSIVDYVLPQRWGPHGTPYYSFRTREYVLNLILYFYQKHKRFPKGDVCFVKYWYLEKEHPAKFSWFFTDRKKARNYLPGTWIHLPTLREVKKSKEVQHG</sequence>
<dbReference type="EMBL" id="LN827929">
    <property type="protein sequence ID" value="CEZ19398.1"/>
    <property type="molecule type" value="Genomic_DNA"/>
</dbReference>
<dbReference type="Proteomes" id="UP000064007">
    <property type="component" value="Chromosome 1"/>
</dbReference>
<evidence type="ECO:0000313" key="1">
    <source>
        <dbReference type="EMBL" id="CEZ19398.1"/>
    </source>
</evidence>
<name>A0A0D6EVW5_9PROT</name>
<dbReference type="HOGENOM" id="CLU_1852841_0_0_4"/>
<evidence type="ECO:0000313" key="2">
    <source>
        <dbReference type="Proteomes" id="UP000064007"/>
    </source>
</evidence>
<dbReference type="AlphaFoldDB" id="A0A0D6EVW5"/>
<dbReference type="STRING" id="1581557.BN1208_0506"/>
<reference evidence="2" key="1">
    <citation type="submission" date="2014-12" db="EMBL/GenBank/DDBJ databases">
        <authorList>
            <person name="Salcher M.M."/>
        </authorList>
    </citation>
    <scope>NUCLEOTIDE SEQUENCE [LARGE SCALE GENOMIC DNA]</scope>
    <source>
        <strain evidence="2">MMS-10A-171</strain>
    </source>
</reference>
<gene>
    <name evidence="1" type="ORF">BN1208_0506</name>
</gene>
<dbReference type="KEGG" id="mbat:BN1208_0506"/>
<protein>
    <submittedName>
        <fullName evidence="1">Uncharacterized protein</fullName>
    </submittedName>
</protein>
<accession>A0A0D6EVW5</accession>
<proteinExistence type="predicted"/>
<dbReference type="OrthoDB" id="9976730at2"/>